<protein>
    <submittedName>
        <fullName evidence="1">Uncharacterized protein</fullName>
    </submittedName>
</protein>
<dbReference type="GeneID" id="25267514"/>
<accession>A0A066WR80</accession>
<dbReference type="EMBL" id="JMSN01000001">
    <property type="protein sequence ID" value="KDN53509.1"/>
    <property type="molecule type" value="Genomic_DNA"/>
</dbReference>
<proteinExistence type="predicted"/>
<organism evidence="1 2">
    <name type="scientific">Tilletiaria anomala (strain ATCC 24038 / CBS 436.72 / UBC 951)</name>
    <dbReference type="NCBI Taxonomy" id="1037660"/>
    <lineage>
        <taxon>Eukaryota</taxon>
        <taxon>Fungi</taxon>
        <taxon>Dikarya</taxon>
        <taxon>Basidiomycota</taxon>
        <taxon>Ustilaginomycotina</taxon>
        <taxon>Exobasidiomycetes</taxon>
        <taxon>Georgefischeriales</taxon>
        <taxon>Tilletiariaceae</taxon>
        <taxon>Tilletiaria</taxon>
    </lineage>
</organism>
<dbReference type="InParanoid" id="A0A066WR80"/>
<dbReference type="RefSeq" id="XP_013246335.1">
    <property type="nucleotide sequence ID" value="XM_013390881.1"/>
</dbReference>
<evidence type="ECO:0000313" key="2">
    <source>
        <dbReference type="Proteomes" id="UP000027361"/>
    </source>
</evidence>
<name>A0A066WR80_TILAU</name>
<evidence type="ECO:0000313" key="1">
    <source>
        <dbReference type="EMBL" id="KDN53509.1"/>
    </source>
</evidence>
<sequence>MASHQKTHRTWQTMLRRAAFRCRCAFAPILLLADLRDAAPFAEVLPAPAGPIGGPAAPAPVQLAIARNDIVDVVAPLVGAEVRDSLGVQLLVWVVRRVEVSAVAVVEPAEEIDLGVTLIPRGVVLLQVASVLVLGIDDSSQHCASIVLGSSCASTPPGQRSIMRSPRCCDAEINEMLLTRPSVLASGSQSPTLLSGSVHATSFDLEGLSLEDYPCNSGCGTHCA</sequence>
<dbReference type="HOGENOM" id="CLU_1235791_0_0_1"/>
<keyword evidence="2" id="KW-1185">Reference proteome</keyword>
<comment type="caution">
    <text evidence="1">The sequence shown here is derived from an EMBL/GenBank/DDBJ whole genome shotgun (WGS) entry which is preliminary data.</text>
</comment>
<dbReference type="Proteomes" id="UP000027361">
    <property type="component" value="Unassembled WGS sequence"/>
</dbReference>
<dbReference type="AlphaFoldDB" id="A0A066WR80"/>
<gene>
    <name evidence="1" type="ORF">K437DRAFT_472</name>
</gene>
<reference evidence="1 2" key="1">
    <citation type="submission" date="2014-05" db="EMBL/GenBank/DDBJ databases">
        <title>Draft genome sequence of a rare smut relative, Tilletiaria anomala UBC 951.</title>
        <authorList>
            <consortium name="DOE Joint Genome Institute"/>
            <person name="Toome M."/>
            <person name="Kuo A."/>
            <person name="Henrissat B."/>
            <person name="Lipzen A."/>
            <person name="Tritt A."/>
            <person name="Yoshinaga Y."/>
            <person name="Zane M."/>
            <person name="Barry K."/>
            <person name="Grigoriev I.V."/>
            <person name="Spatafora J.W."/>
            <person name="Aimea M.C."/>
        </authorList>
    </citation>
    <scope>NUCLEOTIDE SEQUENCE [LARGE SCALE GENOMIC DNA]</scope>
    <source>
        <strain evidence="1 2">UBC 951</strain>
    </source>
</reference>